<proteinExistence type="evidence at transcript level"/>
<evidence type="ECO:0000256" key="1">
    <source>
        <dbReference type="SAM" id="MobiDB-lite"/>
    </source>
</evidence>
<dbReference type="EMBL" id="BT062925">
    <property type="protein sequence ID" value="ACN27622.1"/>
    <property type="molecule type" value="mRNA"/>
</dbReference>
<feature type="region of interest" description="Disordered" evidence="1">
    <location>
        <begin position="1"/>
        <end position="112"/>
    </location>
</feature>
<reference evidence="2" key="1">
    <citation type="journal article" date="2009" name="PLoS Genet.">
        <title>Sequencing, mapping, and analysis of 27,455 maize full-length cDNAs.</title>
        <authorList>
            <person name="Soderlund C."/>
            <person name="Descour A."/>
            <person name="Kudrna D."/>
            <person name="Bomhoff M."/>
            <person name="Boyd L."/>
            <person name="Currie J."/>
            <person name="Angelova A."/>
            <person name="Collura K."/>
            <person name="Wissotski M."/>
            <person name="Ashley E."/>
            <person name="Morrow D."/>
            <person name="Fernandes J."/>
            <person name="Walbot V."/>
            <person name="Yu Y."/>
        </authorList>
    </citation>
    <scope>NUCLEOTIDE SEQUENCE</scope>
    <source>
        <strain evidence="2">B73</strain>
    </source>
</reference>
<feature type="compositionally biased region" description="Low complexity" evidence="1">
    <location>
        <begin position="1"/>
        <end position="48"/>
    </location>
</feature>
<dbReference type="AlphaFoldDB" id="C0P3Q6"/>
<feature type="compositionally biased region" description="Low complexity" evidence="1">
    <location>
        <begin position="79"/>
        <end position="88"/>
    </location>
</feature>
<feature type="region of interest" description="Disordered" evidence="1">
    <location>
        <begin position="253"/>
        <end position="272"/>
    </location>
</feature>
<organism evidence="2">
    <name type="scientific">Zea mays</name>
    <name type="common">Maize</name>
    <dbReference type="NCBI Taxonomy" id="4577"/>
    <lineage>
        <taxon>Eukaryota</taxon>
        <taxon>Viridiplantae</taxon>
        <taxon>Streptophyta</taxon>
        <taxon>Embryophyta</taxon>
        <taxon>Tracheophyta</taxon>
        <taxon>Spermatophyta</taxon>
        <taxon>Magnoliopsida</taxon>
        <taxon>Liliopsida</taxon>
        <taxon>Poales</taxon>
        <taxon>Poaceae</taxon>
        <taxon>PACMAD clade</taxon>
        <taxon>Panicoideae</taxon>
        <taxon>Andropogonodae</taxon>
        <taxon>Andropogoneae</taxon>
        <taxon>Tripsacinae</taxon>
        <taxon>Zea</taxon>
    </lineage>
</organism>
<name>C0P3Q6_MAIZE</name>
<evidence type="ECO:0000313" key="2">
    <source>
        <dbReference type="EMBL" id="ACN27622.1"/>
    </source>
</evidence>
<accession>C0P3Q6</accession>
<sequence>MPPPSSTAVAPTATSPPSAPSRGPSRCSTSSVPRPRTRTRFPLLTSPRQPSRWDPGACRRCHGTTTPPRRALRRRRPRTSSTTACSRSTPPPPPTASTRREGHRRARAQPRTGWTWTGPRCLVVLARAHVPALHGGKKNGGGIFNAAGPSYTVLSFFEWVKNVTVCHYVLPELRHGPELQYEGRPSGSCRHGGRVLPTATGALGVPGGASSGRHGAGVPVLPLPVPRLALAGPGRPRRALPPPGLRRRRRLLQAHRRGHSQSSGVERVTGCS</sequence>
<protein>
    <submittedName>
        <fullName evidence="2">Uncharacterized protein</fullName>
    </submittedName>
</protein>